<dbReference type="InParanoid" id="F2UM80"/>
<dbReference type="STRING" id="946362.F2UM80"/>
<dbReference type="PROSITE" id="PS50870">
    <property type="entry name" value="AH"/>
    <property type="match status" value="1"/>
</dbReference>
<dbReference type="OrthoDB" id="9994780at2759"/>
<evidence type="ECO:0000256" key="1">
    <source>
        <dbReference type="SAM" id="MobiDB-lite"/>
    </source>
</evidence>
<dbReference type="SUPFAM" id="SSF103657">
    <property type="entry name" value="BAR/IMD domain-like"/>
    <property type="match status" value="1"/>
</dbReference>
<dbReference type="FunCoup" id="F2UM80">
    <property type="interactions" value="1302"/>
</dbReference>
<dbReference type="EMBL" id="GL832982">
    <property type="protein sequence ID" value="EGD78229.1"/>
    <property type="molecule type" value="Genomic_DNA"/>
</dbReference>
<dbReference type="InterPro" id="IPR030798">
    <property type="entry name" value="Arfaptin_fam"/>
</dbReference>
<dbReference type="RefSeq" id="XP_004989552.1">
    <property type="nucleotide sequence ID" value="XM_004989495.1"/>
</dbReference>
<dbReference type="eggNOG" id="KOG3876">
    <property type="taxonomic scope" value="Eukaryota"/>
</dbReference>
<feature type="region of interest" description="Disordered" evidence="1">
    <location>
        <begin position="1"/>
        <end position="141"/>
    </location>
</feature>
<evidence type="ECO:0000259" key="2">
    <source>
        <dbReference type="PROSITE" id="PS50870"/>
    </source>
</evidence>
<dbReference type="PANTHER" id="PTHR12141:SF5">
    <property type="entry name" value="ARFAPTIN"/>
    <property type="match status" value="1"/>
</dbReference>
<dbReference type="Pfam" id="PF06456">
    <property type="entry name" value="Arfaptin"/>
    <property type="match status" value="1"/>
</dbReference>
<dbReference type="SMART" id="SM01015">
    <property type="entry name" value="Arfaptin"/>
    <property type="match status" value="1"/>
</dbReference>
<dbReference type="GO" id="GO:0019904">
    <property type="term" value="F:protein domain specific binding"/>
    <property type="evidence" value="ECO:0007669"/>
    <property type="project" value="InterPro"/>
</dbReference>
<keyword evidence="4" id="KW-1185">Reference proteome</keyword>
<dbReference type="Proteomes" id="UP000007799">
    <property type="component" value="Unassembled WGS sequence"/>
</dbReference>
<dbReference type="Gene3D" id="1.20.1270.60">
    <property type="entry name" value="Arfaptin homology (AH) domain/BAR domain"/>
    <property type="match status" value="1"/>
</dbReference>
<feature type="region of interest" description="Disordered" evidence="1">
    <location>
        <begin position="382"/>
        <end position="413"/>
    </location>
</feature>
<dbReference type="GO" id="GO:0005543">
    <property type="term" value="F:phospholipid binding"/>
    <property type="evidence" value="ECO:0007669"/>
    <property type="project" value="TreeGrafter"/>
</dbReference>
<feature type="compositionally biased region" description="Basic residues" evidence="1">
    <location>
        <begin position="30"/>
        <end position="42"/>
    </location>
</feature>
<evidence type="ECO:0000313" key="3">
    <source>
        <dbReference type="EMBL" id="EGD78229.1"/>
    </source>
</evidence>
<gene>
    <name evidence="3" type="ORF">PTSG_09296</name>
</gene>
<dbReference type="InterPro" id="IPR027267">
    <property type="entry name" value="AH/BAR_dom_sf"/>
</dbReference>
<feature type="domain" description="AH" evidence="2">
    <location>
        <begin position="185"/>
        <end position="380"/>
    </location>
</feature>
<proteinExistence type="predicted"/>
<dbReference type="GO" id="GO:0032588">
    <property type="term" value="C:trans-Golgi network membrane"/>
    <property type="evidence" value="ECO:0007669"/>
    <property type="project" value="TreeGrafter"/>
</dbReference>
<dbReference type="PANTHER" id="PTHR12141">
    <property type="entry name" value="ARFAPTIN-RELATED"/>
    <property type="match status" value="1"/>
</dbReference>
<feature type="compositionally biased region" description="Acidic residues" evidence="1">
    <location>
        <begin position="63"/>
        <end position="78"/>
    </location>
</feature>
<evidence type="ECO:0000313" key="4">
    <source>
        <dbReference type="Proteomes" id="UP000007799"/>
    </source>
</evidence>
<name>F2UM80_SALR5</name>
<sequence>MADEEQQEVRQDQQEQQQQQQDAGGEGKQVKSKSKKNKKNKKNKQDKQQAETAEVETSTDQVDLQDDNDDGNDDDGDDNAQSGNTGGKTSGNDDAQPADDDDGDMPLPEADTRAQGGEASAEDQEQSQRKPPQVVQSISSWWSKKAKPNLMHLKDDVSRELTDSGRKLRILRQRFNESLGYGDRTVDLELQPRIEMLLKRQKQYHAMAEHVRHLIATVREAAKVQAGLGSCMAAIADLETDLAPHFSSASRMQDSMSGQAGPLVEALEFFRTQTLGVADGLAGNALHLIQQHNSARLEYDAFRSAYEKAKAQHSPRTPVAEQKFLESYTRLDSLRADVVAALDQFDSQRCEVMRSQLQALMTAVGAFMSGNDAAVSTALAECKQHPAPATPAQGAGDDTEAPAQQQDANSSSE</sequence>
<dbReference type="InterPro" id="IPR010504">
    <property type="entry name" value="AH_dom"/>
</dbReference>
<feature type="compositionally biased region" description="Polar residues" evidence="1">
    <location>
        <begin position="402"/>
        <end position="413"/>
    </location>
</feature>
<accession>F2UM80</accession>
<dbReference type="AlphaFoldDB" id="F2UM80"/>
<protein>
    <recommendedName>
        <fullName evidence="2">AH domain-containing protein</fullName>
    </recommendedName>
</protein>
<reference evidence="3" key="1">
    <citation type="submission" date="2009-08" db="EMBL/GenBank/DDBJ databases">
        <title>Annotation of Salpingoeca rosetta.</title>
        <authorList>
            <consortium name="The Broad Institute Genome Sequencing Platform"/>
            <person name="Russ C."/>
            <person name="Cuomo C."/>
            <person name="Burger G."/>
            <person name="Gray M.W."/>
            <person name="Holland P.W.H."/>
            <person name="King N."/>
            <person name="Lang F.B.F."/>
            <person name="Roger A.J."/>
            <person name="Ruiz-Trillo I."/>
            <person name="Young S.K."/>
            <person name="Zeng Q."/>
            <person name="Gargeya S."/>
            <person name="Alvarado L."/>
            <person name="Berlin A."/>
            <person name="Chapman S.B."/>
            <person name="Chen Z."/>
            <person name="Freedman E."/>
            <person name="Gellesch M."/>
            <person name="Goldberg J."/>
            <person name="Griggs A."/>
            <person name="Gujja S."/>
            <person name="Heilman E."/>
            <person name="Heiman D."/>
            <person name="Howarth C."/>
            <person name="Mehta T."/>
            <person name="Neiman D."/>
            <person name="Pearson M."/>
            <person name="Roberts A."/>
            <person name="Saif S."/>
            <person name="Shea T."/>
            <person name="Shenoy N."/>
            <person name="Sisk P."/>
            <person name="Stolte C."/>
            <person name="Sykes S."/>
            <person name="White J."/>
            <person name="Yandava C."/>
            <person name="Haas B."/>
            <person name="Nusbaum C."/>
            <person name="Birren B."/>
        </authorList>
    </citation>
    <scope>NUCLEOTIDE SEQUENCE</scope>
    <source>
        <strain evidence="3">ATCC 50818</strain>
    </source>
</reference>
<dbReference type="OMA" id="NARINYD"/>
<dbReference type="GeneID" id="16070107"/>
<dbReference type="KEGG" id="sre:PTSG_09296"/>
<organism evidence="3 4">
    <name type="scientific">Salpingoeca rosetta (strain ATCC 50818 / BSB-021)</name>
    <dbReference type="NCBI Taxonomy" id="946362"/>
    <lineage>
        <taxon>Eukaryota</taxon>
        <taxon>Choanoflagellata</taxon>
        <taxon>Craspedida</taxon>
        <taxon>Salpingoecidae</taxon>
        <taxon>Salpingoeca</taxon>
    </lineage>
</organism>